<dbReference type="EMBL" id="GBRH01242315">
    <property type="protein sequence ID" value="JAD55580.1"/>
    <property type="molecule type" value="Transcribed_RNA"/>
</dbReference>
<name>A0A0A9T426_ARUDO</name>
<reference evidence="1" key="1">
    <citation type="submission" date="2014-09" db="EMBL/GenBank/DDBJ databases">
        <authorList>
            <person name="Magalhaes I.L.F."/>
            <person name="Oliveira U."/>
            <person name="Santos F.R."/>
            <person name="Vidigal T.H.D.A."/>
            <person name="Brescovit A.D."/>
            <person name="Santos A.J."/>
        </authorList>
    </citation>
    <scope>NUCLEOTIDE SEQUENCE</scope>
    <source>
        <tissue evidence="1">Shoot tissue taken approximately 20 cm above the soil surface</tissue>
    </source>
</reference>
<protein>
    <submittedName>
        <fullName evidence="1">Uncharacterized protein</fullName>
    </submittedName>
</protein>
<sequence>MICHNVSTNFECHIKNYSVCLLENNLGCQ</sequence>
<proteinExistence type="predicted"/>
<reference evidence="1" key="2">
    <citation type="journal article" date="2015" name="Data Brief">
        <title>Shoot transcriptome of the giant reed, Arundo donax.</title>
        <authorList>
            <person name="Barrero R.A."/>
            <person name="Guerrero F.D."/>
            <person name="Moolhuijzen P."/>
            <person name="Goolsby J.A."/>
            <person name="Tidwell J."/>
            <person name="Bellgard S.E."/>
            <person name="Bellgard M.I."/>
        </authorList>
    </citation>
    <scope>NUCLEOTIDE SEQUENCE</scope>
    <source>
        <tissue evidence="1">Shoot tissue taken approximately 20 cm above the soil surface</tissue>
    </source>
</reference>
<evidence type="ECO:0000313" key="1">
    <source>
        <dbReference type="EMBL" id="JAD55580.1"/>
    </source>
</evidence>
<dbReference type="AlphaFoldDB" id="A0A0A9T426"/>
<organism evidence="1">
    <name type="scientific">Arundo donax</name>
    <name type="common">Giant reed</name>
    <name type="synonym">Donax arundinaceus</name>
    <dbReference type="NCBI Taxonomy" id="35708"/>
    <lineage>
        <taxon>Eukaryota</taxon>
        <taxon>Viridiplantae</taxon>
        <taxon>Streptophyta</taxon>
        <taxon>Embryophyta</taxon>
        <taxon>Tracheophyta</taxon>
        <taxon>Spermatophyta</taxon>
        <taxon>Magnoliopsida</taxon>
        <taxon>Liliopsida</taxon>
        <taxon>Poales</taxon>
        <taxon>Poaceae</taxon>
        <taxon>PACMAD clade</taxon>
        <taxon>Arundinoideae</taxon>
        <taxon>Arundineae</taxon>
        <taxon>Arundo</taxon>
    </lineage>
</organism>
<accession>A0A0A9T426</accession>